<dbReference type="AlphaFoldDB" id="A0A1I4WBQ3"/>
<accession>A0A1I4WBQ3</accession>
<dbReference type="STRING" id="260086.SAMN05216207_100847"/>
<gene>
    <name evidence="1" type="ORF">SAMN05216207_100847</name>
</gene>
<organism evidence="1 2">
    <name type="scientific">Pseudonocardia ammonioxydans</name>
    <dbReference type="NCBI Taxonomy" id="260086"/>
    <lineage>
        <taxon>Bacteria</taxon>
        <taxon>Bacillati</taxon>
        <taxon>Actinomycetota</taxon>
        <taxon>Actinomycetes</taxon>
        <taxon>Pseudonocardiales</taxon>
        <taxon>Pseudonocardiaceae</taxon>
        <taxon>Pseudonocardia</taxon>
    </lineage>
</organism>
<dbReference type="OrthoDB" id="9803925at2"/>
<dbReference type="EMBL" id="FOUY01000008">
    <property type="protein sequence ID" value="SFN11214.1"/>
    <property type="molecule type" value="Genomic_DNA"/>
</dbReference>
<protein>
    <submittedName>
        <fullName evidence="1">Uncharacterized protein</fullName>
    </submittedName>
</protein>
<name>A0A1I4WBQ3_PSUAM</name>
<sequence>MPHAHHSSSHVTTLHVTTHVHTDGPIPGPHSLLTLTSTAYAAGGVAVGTFTANLRELPGATVHPAALDTWRDRAEDWLLTRRGARAPGRVTTDYARWVENLGARPVFVTDPQEPDHLFCYWYLQRFAGRWPFGAVVTTAVAGVDRPWSSPPCPLSTCRAGGVDGRYAAGVPAA</sequence>
<dbReference type="RefSeq" id="WP_093340665.1">
    <property type="nucleotide sequence ID" value="NZ_FOUY01000008.1"/>
</dbReference>
<evidence type="ECO:0000313" key="2">
    <source>
        <dbReference type="Proteomes" id="UP000199614"/>
    </source>
</evidence>
<proteinExistence type="predicted"/>
<reference evidence="1 2" key="1">
    <citation type="submission" date="2016-10" db="EMBL/GenBank/DDBJ databases">
        <authorList>
            <person name="de Groot N.N."/>
        </authorList>
    </citation>
    <scope>NUCLEOTIDE SEQUENCE [LARGE SCALE GENOMIC DNA]</scope>
    <source>
        <strain evidence="1 2">CGMCC 4.1877</strain>
    </source>
</reference>
<keyword evidence="2" id="KW-1185">Reference proteome</keyword>
<dbReference type="Proteomes" id="UP000199614">
    <property type="component" value="Unassembled WGS sequence"/>
</dbReference>
<evidence type="ECO:0000313" key="1">
    <source>
        <dbReference type="EMBL" id="SFN11214.1"/>
    </source>
</evidence>